<comment type="catalytic activity">
    <reaction evidence="11">
        <text>apo-[peptidyl-carrier protein] + CoA = holo-[peptidyl-carrier protein] + adenosine 3',5'-bisphosphate + H(+)</text>
        <dbReference type="Rhea" id="RHEA:46228"/>
        <dbReference type="Rhea" id="RHEA-COMP:11479"/>
        <dbReference type="Rhea" id="RHEA-COMP:11480"/>
        <dbReference type="ChEBI" id="CHEBI:15378"/>
        <dbReference type="ChEBI" id="CHEBI:29999"/>
        <dbReference type="ChEBI" id="CHEBI:57287"/>
        <dbReference type="ChEBI" id="CHEBI:58343"/>
        <dbReference type="ChEBI" id="CHEBI:64479"/>
    </reaction>
</comment>
<evidence type="ECO:0000256" key="11">
    <source>
        <dbReference type="ARBA" id="ARBA00049191"/>
    </source>
</evidence>
<evidence type="ECO:0000256" key="8">
    <source>
        <dbReference type="ARBA" id="ARBA00029894"/>
    </source>
</evidence>
<comment type="pathway">
    <text evidence="2">Siderophore biosynthesis; enterobactin biosynthesis.</text>
</comment>
<comment type="subunit">
    <text evidence="4">EntB, EntD, EntE, and EntF form a multienzyme complex called enterobactin synthase.</text>
</comment>
<evidence type="ECO:0000313" key="16">
    <source>
        <dbReference type="EMBL" id="SCZ50744.1"/>
    </source>
</evidence>
<feature type="binding site" evidence="12">
    <location>
        <position position="163"/>
    </location>
    <ligand>
        <name>CoA</name>
        <dbReference type="ChEBI" id="CHEBI:57287"/>
    </ligand>
</feature>
<organism evidence="16 17">
    <name type="scientific">Epibacterium ulvae</name>
    <dbReference type="NCBI Taxonomy" id="1156985"/>
    <lineage>
        <taxon>Bacteria</taxon>
        <taxon>Pseudomonadati</taxon>
        <taxon>Pseudomonadota</taxon>
        <taxon>Alphaproteobacteria</taxon>
        <taxon>Rhodobacterales</taxon>
        <taxon>Roseobacteraceae</taxon>
        <taxon>Epibacterium</taxon>
    </lineage>
</organism>
<feature type="binding site" evidence="12">
    <location>
        <position position="121"/>
    </location>
    <ligand>
        <name>CoA</name>
        <dbReference type="ChEBI" id="CHEBI:57287"/>
    </ligand>
</feature>
<dbReference type="Pfam" id="PF01648">
    <property type="entry name" value="ACPS"/>
    <property type="match status" value="1"/>
</dbReference>
<feature type="binding site" evidence="12">
    <location>
        <begin position="99"/>
        <end position="100"/>
    </location>
    <ligand>
        <name>CoA</name>
        <dbReference type="ChEBI" id="CHEBI:57287"/>
    </ligand>
</feature>
<feature type="domain" description="4'-phosphopantetheinyl transferase N-terminal" evidence="15">
    <location>
        <begin position="49"/>
        <end position="110"/>
    </location>
</feature>
<comment type="catalytic activity">
    <reaction evidence="10">
        <text>apo-[aryl-carrier protein] + CoA = holo-[aryl-carrier protein] + adenosine 3',5'-bisphosphate + H(+)</text>
        <dbReference type="Rhea" id="RHEA:48404"/>
        <dbReference type="Rhea" id="RHEA-COMP:15903"/>
        <dbReference type="Rhea" id="RHEA-COMP:17557"/>
        <dbReference type="ChEBI" id="CHEBI:15378"/>
        <dbReference type="ChEBI" id="CHEBI:29999"/>
        <dbReference type="ChEBI" id="CHEBI:57287"/>
        <dbReference type="ChEBI" id="CHEBI:58343"/>
        <dbReference type="ChEBI" id="CHEBI:64479"/>
    </reaction>
</comment>
<dbReference type="OrthoDB" id="8210607at2"/>
<feature type="binding site" evidence="12">
    <location>
        <position position="63"/>
    </location>
    <ligand>
        <name>CoA</name>
        <dbReference type="ChEBI" id="CHEBI:57287"/>
    </ligand>
</feature>
<evidence type="ECO:0000256" key="10">
    <source>
        <dbReference type="ARBA" id="ARBA00049176"/>
    </source>
</evidence>
<evidence type="ECO:0000256" key="1">
    <source>
        <dbReference type="ARBA" id="ARBA00003937"/>
    </source>
</evidence>
<gene>
    <name evidence="16" type="ORF">SAMN04488118_101348</name>
</gene>
<feature type="binding site" evidence="13">
    <location>
        <position position="123"/>
    </location>
    <ligand>
        <name>Mg(2+)</name>
        <dbReference type="ChEBI" id="CHEBI:18420"/>
    </ligand>
</feature>
<dbReference type="GO" id="GO:0009366">
    <property type="term" value="C:enterobactin synthetase complex"/>
    <property type="evidence" value="ECO:0007669"/>
    <property type="project" value="InterPro"/>
</dbReference>
<dbReference type="STRING" id="1156985.SAMN04488118_101348"/>
<dbReference type="InterPro" id="IPR041354">
    <property type="entry name" value="4PPT_N"/>
</dbReference>
<dbReference type="RefSeq" id="WP_090215231.1">
    <property type="nucleotide sequence ID" value="NZ_FMWG01000001.1"/>
</dbReference>
<reference evidence="16 17" key="1">
    <citation type="submission" date="2016-10" db="EMBL/GenBank/DDBJ databases">
        <authorList>
            <person name="de Groot N.N."/>
        </authorList>
    </citation>
    <scope>NUCLEOTIDE SEQUENCE [LARGE SCALE GENOMIC DNA]</scope>
    <source>
        <strain evidence="16 17">U95</strain>
    </source>
</reference>
<evidence type="ECO:0000256" key="7">
    <source>
        <dbReference type="ARBA" id="ARBA00023191"/>
    </source>
</evidence>
<evidence type="ECO:0000256" key="9">
    <source>
        <dbReference type="ARBA" id="ARBA00031996"/>
    </source>
</evidence>
<dbReference type="PANTHER" id="PTHR38096">
    <property type="entry name" value="ENTEROBACTIN SYNTHASE COMPONENT D"/>
    <property type="match status" value="1"/>
</dbReference>
<dbReference type="PRINTS" id="PR01399">
    <property type="entry name" value="ENTSNTHTASED"/>
</dbReference>
<dbReference type="GO" id="GO:0009239">
    <property type="term" value="P:enterobactin biosynthetic process"/>
    <property type="evidence" value="ECO:0007669"/>
    <property type="project" value="UniProtKB-UniPathway"/>
</dbReference>
<evidence type="ECO:0000256" key="2">
    <source>
        <dbReference type="ARBA" id="ARBA00004993"/>
    </source>
</evidence>
<dbReference type="GO" id="GO:0000287">
    <property type="term" value="F:magnesium ion binding"/>
    <property type="evidence" value="ECO:0007669"/>
    <property type="project" value="InterPro"/>
</dbReference>
<proteinExistence type="inferred from homology"/>
<comment type="cofactor">
    <cofactor evidence="13">
        <name>Mg(2+)</name>
        <dbReference type="ChEBI" id="CHEBI:18420"/>
    </cofactor>
</comment>
<evidence type="ECO:0000313" key="17">
    <source>
        <dbReference type="Proteomes" id="UP000198767"/>
    </source>
</evidence>
<keyword evidence="7" id="KW-0259">Enterobactin biosynthesis</keyword>
<keyword evidence="17" id="KW-1185">Reference proteome</keyword>
<feature type="binding site" evidence="13">
    <location>
        <position position="121"/>
    </location>
    <ligand>
        <name>Mg(2+)</name>
        <dbReference type="ChEBI" id="CHEBI:18420"/>
    </ligand>
</feature>
<evidence type="ECO:0000259" key="15">
    <source>
        <dbReference type="Pfam" id="PF17837"/>
    </source>
</evidence>
<dbReference type="GO" id="GO:0005886">
    <property type="term" value="C:plasma membrane"/>
    <property type="evidence" value="ECO:0007669"/>
    <property type="project" value="TreeGrafter"/>
</dbReference>
<dbReference type="InterPro" id="IPR008278">
    <property type="entry name" value="4-PPantetheinyl_Trfase_dom"/>
</dbReference>
<dbReference type="Gene3D" id="3.90.470.20">
    <property type="entry name" value="4'-phosphopantetheinyl transferase domain"/>
    <property type="match status" value="1"/>
</dbReference>
<evidence type="ECO:0000259" key="14">
    <source>
        <dbReference type="Pfam" id="PF01648"/>
    </source>
</evidence>
<protein>
    <recommendedName>
        <fullName evidence="5">Enterobactin synthase component D</fullName>
    </recommendedName>
    <alternativeName>
        <fullName evidence="8">4'-phosphopantetheinyl transferase EntD</fullName>
    </alternativeName>
    <alternativeName>
        <fullName evidence="9">Enterochelin synthase D</fullName>
    </alternativeName>
</protein>
<dbReference type="EMBL" id="FMWG01000001">
    <property type="protein sequence ID" value="SCZ50744.1"/>
    <property type="molecule type" value="Genomic_DNA"/>
</dbReference>
<comment type="similarity">
    <text evidence="3">Belongs to the P-Pant transferase superfamily. EntD family.</text>
</comment>
<evidence type="ECO:0000256" key="12">
    <source>
        <dbReference type="PIRSR" id="PIRSR603542-1"/>
    </source>
</evidence>
<dbReference type="Proteomes" id="UP000198767">
    <property type="component" value="Unassembled WGS sequence"/>
</dbReference>
<evidence type="ECO:0000256" key="6">
    <source>
        <dbReference type="ARBA" id="ARBA00022679"/>
    </source>
</evidence>
<feature type="binding site" evidence="12">
    <location>
        <position position="55"/>
    </location>
    <ligand>
        <name>CoA</name>
        <dbReference type="ChEBI" id="CHEBI:57287"/>
    </ligand>
</feature>
<name>A0A1G5PMH0_9RHOB</name>
<dbReference type="AlphaFoldDB" id="A0A1G5PMH0"/>
<keyword evidence="6 16" id="KW-0808">Transferase</keyword>
<dbReference type="GO" id="GO:0008897">
    <property type="term" value="F:holo-[acyl-carrier-protein] synthase activity"/>
    <property type="evidence" value="ECO:0007669"/>
    <property type="project" value="InterPro"/>
</dbReference>
<dbReference type="SUPFAM" id="SSF56214">
    <property type="entry name" value="4'-phosphopantetheinyl transferase"/>
    <property type="match status" value="1"/>
</dbReference>
<evidence type="ECO:0000256" key="5">
    <source>
        <dbReference type="ARBA" id="ARBA00019087"/>
    </source>
</evidence>
<dbReference type="UniPathway" id="UPA00017"/>
<feature type="domain" description="4'-phosphopantetheinyl transferase" evidence="14">
    <location>
        <begin position="117"/>
        <end position="195"/>
    </location>
</feature>
<accession>A0A1G5PMH0</accession>
<keyword evidence="13" id="KW-0460">Magnesium</keyword>
<dbReference type="Pfam" id="PF17837">
    <property type="entry name" value="4PPT_N"/>
    <property type="match status" value="1"/>
</dbReference>
<sequence>MSLTYSSTRTKERHTLIRPLFDDKIGLAVTEPHDTLPAPFPEELACLSSKAVPKRRAEFAAGRAAAHQAMRDLGITAQPIPVAPSRAPQWPTGVVGSISHTKTCAMAVVAPATEWSGIGVDVEEDTPLKRDLWPAICLDTEQDWLLQQDNPGQLAKVIFSAKEAAYKCQYLISDAFFGFDGMRVEIKLSDTSFVASFTQDRAPFQKGDQISGRFAIGAGVIVTMAELRT</sequence>
<dbReference type="InterPro" id="IPR037143">
    <property type="entry name" value="4-PPantetheinyl_Trfase_dom_sf"/>
</dbReference>
<evidence type="ECO:0000256" key="3">
    <source>
        <dbReference type="ARBA" id="ARBA00008342"/>
    </source>
</evidence>
<evidence type="ECO:0000256" key="4">
    <source>
        <dbReference type="ARBA" id="ARBA00011503"/>
    </source>
</evidence>
<comment type="function">
    <text evidence="1">Involved in the biosynthesis of the siderophore enterobactin (enterochelin), which is a macrocyclic trimeric lactone of N-(2,3-dihydroxybenzoyl)-serine. The serine trilactone serves as a scaffolding for the three catechol functionalities that provide hexadentate coordination for the tightly ligated iron(2+) atoms. Plays an essential role in the assembly of the enterobactin by catalyzing the transfer of the 4'-phosphopantetheine (Ppant) moiety from coenzyme A to the apo-domains of both EntB (ArCP domain) and EntF (PCP domain) to yield their holo-forms which make them competent for the activation of 2,3-dihydroxybenzoate (DHB) and L-serine, respectively.</text>
</comment>
<feature type="binding site" evidence="12">
    <location>
        <position position="167"/>
    </location>
    <ligand>
        <name>CoA</name>
        <dbReference type="ChEBI" id="CHEBI:57287"/>
    </ligand>
</feature>
<dbReference type="InterPro" id="IPR003542">
    <property type="entry name" value="Enbac_synth_compD-like"/>
</dbReference>
<keyword evidence="13" id="KW-0479">Metal-binding</keyword>
<dbReference type="PANTHER" id="PTHR38096:SF1">
    <property type="entry name" value="ENTEROBACTIN SYNTHASE COMPONENT D"/>
    <property type="match status" value="1"/>
</dbReference>
<evidence type="ECO:0000256" key="13">
    <source>
        <dbReference type="PIRSR" id="PIRSR603542-2"/>
    </source>
</evidence>